<dbReference type="AlphaFoldDB" id="A0A1I7U2S5"/>
<keyword evidence="2" id="KW-1185">Reference proteome</keyword>
<accession>A0A1I7U2S5</accession>
<protein>
    <submittedName>
        <fullName evidence="3">F-box domain-containing protein</fullName>
    </submittedName>
</protein>
<name>A0A1I7U2S5_9PELO</name>
<sequence>MLLKKTLFKLFDLPFLAMKEVIKEMGFREVLAFSLISPRCKKIIQTCRLKLSRVEYNVPGYRTEINVIDWNLGESWIKVLTPDFTETEDVEPNYCDLFSNRFFVFWRDDLTKLINLISSLYQPFECGIEGNPEIIMKRLPLIENVKYTCLYGVNDAEVIDKFFDTYPNQKSTRIARTIEGNLKPDSKFYEVGEMELDNSRFVTTTFLRNFKGHHLMIKNSKCYDSTIIRFIRKWISGEDHLNIGAVLILNKFMEFNTENIMVEFETMKLRRFL</sequence>
<evidence type="ECO:0000313" key="3">
    <source>
        <dbReference type="WBParaSite" id="Csp11.Scaffold629.g14267.t2"/>
    </source>
</evidence>
<dbReference type="Proteomes" id="UP000095282">
    <property type="component" value="Unplaced"/>
</dbReference>
<feature type="domain" description="F-box" evidence="1">
    <location>
        <begin position="7"/>
        <end position="54"/>
    </location>
</feature>
<dbReference type="Pfam" id="PF00646">
    <property type="entry name" value="F-box"/>
    <property type="match status" value="1"/>
</dbReference>
<dbReference type="WBParaSite" id="Csp11.Scaffold629.g14267.t2">
    <property type="protein sequence ID" value="Csp11.Scaffold629.g14267.t2"/>
    <property type="gene ID" value="Csp11.Scaffold629.g14267"/>
</dbReference>
<evidence type="ECO:0000313" key="2">
    <source>
        <dbReference type="Proteomes" id="UP000095282"/>
    </source>
</evidence>
<dbReference type="PANTHER" id="PTHR21503">
    <property type="entry name" value="F-BOX-CONTAINING HYPOTHETICAL PROTEIN C.ELEGANS"/>
    <property type="match status" value="1"/>
</dbReference>
<dbReference type="InterPro" id="IPR001810">
    <property type="entry name" value="F-box_dom"/>
</dbReference>
<proteinExistence type="predicted"/>
<organism evidence="2 3">
    <name type="scientific">Caenorhabditis tropicalis</name>
    <dbReference type="NCBI Taxonomy" id="1561998"/>
    <lineage>
        <taxon>Eukaryota</taxon>
        <taxon>Metazoa</taxon>
        <taxon>Ecdysozoa</taxon>
        <taxon>Nematoda</taxon>
        <taxon>Chromadorea</taxon>
        <taxon>Rhabditida</taxon>
        <taxon>Rhabditina</taxon>
        <taxon>Rhabditomorpha</taxon>
        <taxon>Rhabditoidea</taxon>
        <taxon>Rhabditidae</taxon>
        <taxon>Peloderinae</taxon>
        <taxon>Caenorhabditis</taxon>
    </lineage>
</organism>
<dbReference type="PANTHER" id="PTHR21503:SF8">
    <property type="entry name" value="F-BOX ASSOCIATED DOMAIN-CONTAINING PROTEIN-RELATED"/>
    <property type="match status" value="1"/>
</dbReference>
<dbReference type="PROSITE" id="PS50181">
    <property type="entry name" value="FBOX"/>
    <property type="match status" value="1"/>
</dbReference>
<evidence type="ECO:0000259" key="1">
    <source>
        <dbReference type="PROSITE" id="PS50181"/>
    </source>
</evidence>
<reference evidence="3" key="1">
    <citation type="submission" date="2016-11" db="UniProtKB">
        <authorList>
            <consortium name="WormBaseParasite"/>
        </authorList>
    </citation>
    <scope>IDENTIFICATION</scope>
</reference>